<sequence>MTYLLANQVKGDFLLYFQQSAHTVSLILMGIRVWHRCSLGTGTLGIDKGKQLHIANLFYKIQGIFKFFFGLPGESHNDIAGKGYTRNGFFCVINEFQILLLSIMAVHCGNHTVIARLNRQMQMLTDLALRCNGINQFVAGILRMTGHKADLVVTWNLTQHIQKICKVHLFFQAFTVAVYILPQKGDFFVTSLHQSLELGQNICWTAATFSATHIRYNAVGAEVVTAIGDGQPCPEIRITANGDILHHISTLSRFLQYPLMTGHLLTQHFWQLVNGIHSKYQIHKGIALLEFFHYSRLLRHTAAQTDDHVRALFFYALESTHIAKYPLLCMFTHCTGVEQHQICLIRSIAYAKTNVRQNAF</sequence>
<reference evidence="1" key="1">
    <citation type="journal article" date="2012" name="PLoS ONE">
        <title>Gene sets for utilization of primary and secondary nutrition supplies in the distal gut of endangered iberian lynx.</title>
        <authorList>
            <person name="Alcaide M."/>
            <person name="Messina E."/>
            <person name="Richter M."/>
            <person name="Bargiela R."/>
            <person name="Peplies J."/>
            <person name="Huws S.A."/>
            <person name="Newbold C.J."/>
            <person name="Golyshin P.N."/>
            <person name="Simon M.A."/>
            <person name="Lopez G."/>
            <person name="Yakimov M.M."/>
            <person name="Ferrer M."/>
        </authorList>
    </citation>
    <scope>NUCLEOTIDE SEQUENCE</scope>
</reference>
<protein>
    <submittedName>
        <fullName evidence="1">Uncharacterized protein</fullName>
    </submittedName>
</protein>
<dbReference type="AlphaFoldDB" id="J9GJN8"/>
<comment type="caution">
    <text evidence="1">The sequence shown here is derived from an EMBL/GenBank/DDBJ whole genome shotgun (WGS) entry which is preliminary data.</text>
</comment>
<dbReference type="EMBL" id="AMCI01002622">
    <property type="protein sequence ID" value="EJX02253.1"/>
    <property type="molecule type" value="Genomic_DNA"/>
</dbReference>
<organism evidence="1">
    <name type="scientific">gut metagenome</name>
    <dbReference type="NCBI Taxonomy" id="749906"/>
    <lineage>
        <taxon>unclassified sequences</taxon>
        <taxon>metagenomes</taxon>
        <taxon>organismal metagenomes</taxon>
    </lineage>
</organism>
<gene>
    <name evidence="1" type="ORF">EVA_09641</name>
</gene>
<accession>J9GJN8</accession>
<proteinExistence type="predicted"/>
<evidence type="ECO:0000313" key="1">
    <source>
        <dbReference type="EMBL" id="EJX02253.1"/>
    </source>
</evidence>
<name>J9GJN8_9ZZZZ</name>